<keyword evidence="3" id="KW-0479">Metal-binding</keyword>
<feature type="region of interest" description="Disordered" evidence="6">
    <location>
        <begin position="430"/>
        <end position="531"/>
    </location>
</feature>
<comment type="caution">
    <text evidence="8">The sequence shown here is derived from an EMBL/GenBank/DDBJ whole genome shotgun (WGS) entry which is preliminary data.</text>
</comment>
<feature type="compositionally biased region" description="Low complexity" evidence="6">
    <location>
        <begin position="904"/>
        <end position="929"/>
    </location>
</feature>
<dbReference type="GO" id="GO:0048306">
    <property type="term" value="F:calcium-dependent protein binding"/>
    <property type="evidence" value="ECO:0007669"/>
    <property type="project" value="UniProtKB-ARBA"/>
</dbReference>
<dbReference type="CDD" id="cd00051">
    <property type="entry name" value="EFh"/>
    <property type="match status" value="1"/>
</dbReference>
<dbReference type="PANTHER" id="PTHR46212">
    <property type="entry name" value="PEFLIN"/>
    <property type="match status" value="1"/>
</dbReference>
<keyword evidence="9" id="KW-1185">Reference proteome</keyword>
<dbReference type="EMBL" id="JAEHOD010000017">
    <property type="protein sequence ID" value="KAG2448440.1"/>
    <property type="molecule type" value="Genomic_DNA"/>
</dbReference>
<feature type="region of interest" description="Disordered" evidence="6">
    <location>
        <begin position="636"/>
        <end position="781"/>
    </location>
</feature>
<dbReference type="InterPro" id="IPR002048">
    <property type="entry name" value="EF_hand_dom"/>
</dbReference>
<keyword evidence="2" id="KW-0963">Cytoplasm</keyword>
<proteinExistence type="predicted"/>
<evidence type="ECO:0000256" key="5">
    <source>
        <dbReference type="ARBA" id="ARBA00022837"/>
    </source>
</evidence>
<feature type="region of interest" description="Disordered" evidence="6">
    <location>
        <begin position="834"/>
        <end position="890"/>
    </location>
</feature>
<feature type="compositionally biased region" description="Low complexity" evidence="6">
    <location>
        <begin position="1465"/>
        <end position="1510"/>
    </location>
</feature>
<name>A0A835WKD8_9CHLO</name>
<dbReference type="InterPro" id="IPR011992">
    <property type="entry name" value="EF-hand-dom_pair"/>
</dbReference>
<feature type="compositionally biased region" description="Polar residues" evidence="6">
    <location>
        <begin position="1660"/>
        <end position="1677"/>
    </location>
</feature>
<dbReference type="Gene3D" id="1.10.238.10">
    <property type="entry name" value="EF-hand"/>
    <property type="match status" value="1"/>
</dbReference>
<dbReference type="SMART" id="SM00054">
    <property type="entry name" value="EFh"/>
    <property type="match status" value="2"/>
</dbReference>
<dbReference type="GO" id="GO:0005737">
    <property type="term" value="C:cytoplasm"/>
    <property type="evidence" value="ECO:0007669"/>
    <property type="project" value="UniProtKB-SubCell"/>
</dbReference>
<feature type="compositionally biased region" description="Polar residues" evidence="6">
    <location>
        <begin position="962"/>
        <end position="971"/>
    </location>
</feature>
<feature type="compositionally biased region" description="Low complexity" evidence="6">
    <location>
        <begin position="636"/>
        <end position="653"/>
    </location>
</feature>
<feature type="compositionally biased region" description="Low complexity" evidence="6">
    <location>
        <begin position="430"/>
        <end position="451"/>
    </location>
</feature>
<protein>
    <recommendedName>
        <fullName evidence="7">EF-hand domain-containing protein</fullName>
    </recommendedName>
</protein>
<dbReference type="Proteomes" id="UP000613740">
    <property type="component" value="Unassembled WGS sequence"/>
</dbReference>
<feature type="compositionally biased region" description="Polar residues" evidence="6">
    <location>
        <begin position="1862"/>
        <end position="1874"/>
    </location>
</feature>
<feature type="domain" description="EF-hand" evidence="7">
    <location>
        <begin position="116"/>
        <end position="151"/>
    </location>
</feature>
<feature type="compositionally biased region" description="Low complexity" evidence="6">
    <location>
        <begin position="726"/>
        <end position="753"/>
    </location>
</feature>
<feature type="region of interest" description="Disordered" evidence="6">
    <location>
        <begin position="1061"/>
        <end position="1089"/>
    </location>
</feature>
<feature type="compositionally biased region" description="Low complexity" evidence="6">
    <location>
        <begin position="834"/>
        <end position="852"/>
    </location>
</feature>
<feature type="region of interest" description="Disordered" evidence="6">
    <location>
        <begin position="1319"/>
        <end position="1414"/>
    </location>
</feature>
<dbReference type="InterPro" id="IPR051426">
    <property type="entry name" value="Peflin/Sorcin_CaBP"/>
</dbReference>
<feature type="region of interest" description="Disordered" evidence="6">
    <location>
        <begin position="1577"/>
        <end position="1632"/>
    </location>
</feature>
<sequence>MDWEPEDSASCATPRSLESLPATGLPLPSLDFERLKEFNQRQEHRAQNAAAPRSVSPAPDYHGRSVQKKPILRLARLSRLDGNTKAKVGRSVQTSHVKSWLHAHGYVVKADKLHPAVTRVIAEWFDLVDDDGSRTLEHHELLAALKAAQIPCDDDTIEEMINLMDMNRDGVIGWDEFEVFMTEEFAAGKSLLSGEYLLPSGLALNFGVMIGKLKRDKLLGDVMQEGAARNQWADIARDPELLGRELATMQEAAEATNLTLEHIMRTEAGDASAATPRTQLTNALLQEMEANRRRRDKAEERWTGVKDKLRNGSLGPELTRRGLHPVAPATAAATGRGSSLDFPSGLHQQHQHQHQHQHQASWGGAACPDPLAAPPPPGGLAQPLLSLGAAMGASSSPVPCAGAWAAAPAGSGGPGGMAAAALAAASRSATPAADGGSAGAWGWPAAAPSGSQQGLLASRSGTPSGTAGGGAVPGLPLSMMAALGPTGPLQLSASPQPTGPRRGHGHGHVSSHDGGHGSGLDLVTNDDDGEAMPLPTDGGSAWGAGAPAVGFSGRGLEAASSSVEALPSMGSVSVLPPRPRVATAHTAASRSHQREPRRAISAVGHMAEELRASGATPLERAANAAAASATAVGLGLGLPQGPSSRASSPGPGLHHPHTHPHPHPHPHANAHGAHALVPSHHATSHPHPHPHHRHGHGHGHPQPAPGPQHQPPHKPQGASHSRFANLSRPASRAAATATGATGSALGSNSSLSPPQSPRGRSAPLTQFPLSGGDDSYGTVQASSPIPSVPYYTAAAPPPPSYNGVLLPILSTPSELNAFVETAVGAARAEGTSAGAVSIGGSSSSRSASPAPGLHAPYVHPHPHGQAARSNFGNGHSHDNGGAGAGAASSGTMEHMSELLTAVLQQQQQQQQQQQPSSSLGAAAGVAAGAEPSELSSPAAPVPLSLRRDLSGEDDPGLMLPYNDSSTTNSYGSLGRGRAPYTDRSATPSPAGTARGGGSCTAAGAIWPQVASGGPIVMGGAGVEGGGSGCNSARDPAALLQERKTVVRAALNSLIGMTGLPGAAGTSAPAAGTRSAASATATGSDMGGGGTGGDGTAAGCAGGRWSRAGTPTVDGAGAGASAGAGNGRAFSSAPHESLAMVAESAATAALAGTSISGSSHGGTCGSTGVDATSAEWISYTRTRASAVGPTPLAAPAVHAHYGSRSSSPRPQALAGRSSASGAGAAAVAQLAAVVDGLGATAAVISAAAQEAAVAGVMPPPLLGVSQAVVAPRSTASVSGSYSGALASGGAVVSSKALRPTSTLLRTSSIAAASAAGGLTDEPALRASAPSPPPGRGVARGNTHSGCITSAPAPTVPVPSRAQPQGAGSSAIGRPSCERASCGDAPQPPQRLPPSQQHGHGRCQHPPGQQHSEELRPQQQLVLDGGVSAVELLHGAGDSAEQEADAEVARLMMMVAGPDEAAHKSADAAAPTSSPDVSVPAASAPAPAPAPAAHSLAPAPAPAPMTRATTSALEGPWPAEVTRAWRDRSPMPDSASAVAAASSAVAAASVAAAASARASSITGRSEPLLSLSRAQWRASGTSSCGSRPGTATGLASTLGVGAAPSPDPVVAAAGRDAAPAHPTSVPSPSRAASNPHLGLVATAVGALGAQGANTSVKTAALSRTTATSGPASAGRTSSVAGDRAGTAAAVPTAATAPTPPAVSGTSSAPLGQRGTGGVVINFSHASSTATSARPSSNTGLGVYGPHTAGGVAAAAAPASAAGAPTASAASSRPASVTGCSAIGGSSFSGSSSLPSRPASVLGMSYGGAAGSRPGSRLGAHMAHTACGGEARVAPPRSRTSLAMRPGEKEDHLAQSSWCAATASQMQLRRSKQLTTTGAAPGPAAGGGSGGAGPGSAVDGRARAWGSSVSRETL</sequence>
<dbReference type="PROSITE" id="PS50222">
    <property type="entry name" value="EF_HAND_2"/>
    <property type="match status" value="2"/>
</dbReference>
<feature type="region of interest" description="Disordered" evidence="6">
    <location>
        <begin position="1660"/>
        <end position="1706"/>
    </location>
</feature>
<feature type="region of interest" description="Disordered" evidence="6">
    <location>
        <begin position="1"/>
        <end position="26"/>
    </location>
</feature>
<evidence type="ECO:0000256" key="1">
    <source>
        <dbReference type="ARBA" id="ARBA00004496"/>
    </source>
</evidence>
<feature type="region of interest" description="Disordered" evidence="6">
    <location>
        <begin position="903"/>
        <end position="997"/>
    </location>
</feature>
<feature type="compositionally biased region" description="Low complexity" evidence="6">
    <location>
        <begin position="1597"/>
        <end position="1620"/>
    </location>
</feature>
<organism evidence="8 9">
    <name type="scientific">Chlamydomonas schloesseri</name>
    <dbReference type="NCBI Taxonomy" id="2026947"/>
    <lineage>
        <taxon>Eukaryota</taxon>
        <taxon>Viridiplantae</taxon>
        <taxon>Chlorophyta</taxon>
        <taxon>core chlorophytes</taxon>
        <taxon>Chlorophyceae</taxon>
        <taxon>CS clade</taxon>
        <taxon>Chlamydomonadales</taxon>
        <taxon>Chlamydomonadaceae</taxon>
        <taxon>Chlamydomonas</taxon>
    </lineage>
</organism>
<evidence type="ECO:0000256" key="3">
    <source>
        <dbReference type="ARBA" id="ARBA00022723"/>
    </source>
</evidence>
<evidence type="ECO:0000256" key="6">
    <source>
        <dbReference type="SAM" id="MobiDB-lite"/>
    </source>
</evidence>
<feature type="region of interest" description="Disordered" evidence="6">
    <location>
        <begin position="39"/>
        <end position="64"/>
    </location>
</feature>
<feature type="region of interest" description="Disordered" evidence="6">
    <location>
        <begin position="1110"/>
        <end position="1130"/>
    </location>
</feature>
<feature type="domain" description="EF-hand" evidence="7">
    <location>
        <begin position="152"/>
        <end position="187"/>
    </location>
</feature>
<evidence type="ECO:0000313" key="8">
    <source>
        <dbReference type="EMBL" id="KAG2448440.1"/>
    </source>
</evidence>
<dbReference type="PROSITE" id="PS00018">
    <property type="entry name" value="EF_HAND_1"/>
    <property type="match status" value="2"/>
</dbReference>
<accession>A0A835WKD8</accession>
<feature type="compositionally biased region" description="Low complexity" evidence="6">
    <location>
        <begin position="669"/>
        <end position="681"/>
    </location>
</feature>
<evidence type="ECO:0000259" key="7">
    <source>
        <dbReference type="PROSITE" id="PS50222"/>
    </source>
</evidence>
<feature type="compositionally biased region" description="Basic residues" evidence="6">
    <location>
        <begin position="682"/>
        <end position="699"/>
    </location>
</feature>
<feature type="compositionally biased region" description="Gly residues" evidence="6">
    <location>
        <begin position="1115"/>
        <end position="1125"/>
    </location>
</feature>
<feature type="region of interest" description="Disordered" evidence="6">
    <location>
        <begin position="1826"/>
        <end position="1847"/>
    </location>
</feature>
<reference evidence="8" key="1">
    <citation type="journal article" date="2020" name="bioRxiv">
        <title>Comparative genomics of Chlamydomonas.</title>
        <authorList>
            <person name="Craig R.J."/>
            <person name="Hasan A.R."/>
            <person name="Ness R.W."/>
            <person name="Keightley P.D."/>
        </authorList>
    </citation>
    <scope>NUCLEOTIDE SEQUENCE</scope>
    <source>
        <strain evidence="8">CCAP 11/173</strain>
    </source>
</reference>
<keyword evidence="5" id="KW-0106">Calcium</keyword>
<dbReference type="PANTHER" id="PTHR46212:SF3">
    <property type="entry name" value="GH27120P"/>
    <property type="match status" value="1"/>
</dbReference>
<feature type="region of interest" description="Disordered" evidence="6">
    <location>
        <begin position="289"/>
        <end position="380"/>
    </location>
</feature>
<feature type="compositionally biased region" description="Basic and acidic residues" evidence="6">
    <location>
        <begin position="296"/>
        <end position="310"/>
    </location>
</feature>
<dbReference type="GO" id="GO:0005509">
    <property type="term" value="F:calcium ion binding"/>
    <property type="evidence" value="ECO:0007669"/>
    <property type="project" value="InterPro"/>
</dbReference>
<dbReference type="Pfam" id="PF13499">
    <property type="entry name" value="EF-hand_7"/>
    <property type="match status" value="1"/>
</dbReference>
<feature type="compositionally biased region" description="Basic residues" evidence="6">
    <location>
        <begin position="654"/>
        <end position="668"/>
    </location>
</feature>
<dbReference type="InterPro" id="IPR018247">
    <property type="entry name" value="EF_Hand_1_Ca_BS"/>
</dbReference>
<gene>
    <name evidence="8" type="ORF">HYH02_006332</name>
</gene>
<dbReference type="SUPFAM" id="SSF47473">
    <property type="entry name" value="EF-hand"/>
    <property type="match status" value="1"/>
</dbReference>
<dbReference type="OrthoDB" id="186625at2759"/>
<feature type="compositionally biased region" description="Low complexity" evidence="6">
    <location>
        <begin position="1682"/>
        <end position="1706"/>
    </location>
</feature>
<feature type="region of interest" description="Disordered" evidence="6">
    <location>
        <begin position="1460"/>
        <end position="1515"/>
    </location>
</feature>
<feature type="region of interest" description="Disordered" evidence="6">
    <location>
        <begin position="1862"/>
        <end position="1911"/>
    </location>
</feature>
<feature type="compositionally biased region" description="Low complexity" evidence="6">
    <location>
        <begin position="1061"/>
        <end position="1083"/>
    </location>
</feature>
<evidence type="ECO:0000256" key="2">
    <source>
        <dbReference type="ARBA" id="ARBA00022490"/>
    </source>
</evidence>
<evidence type="ECO:0000256" key="4">
    <source>
        <dbReference type="ARBA" id="ARBA00022737"/>
    </source>
</evidence>
<feature type="compositionally biased region" description="Gly residues" evidence="6">
    <location>
        <begin position="1881"/>
        <end position="1891"/>
    </location>
</feature>
<evidence type="ECO:0000313" key="9">
    <source>
        <dbReference type="Proteomes" id="UP000613740"/>
    </source>
</evidence>
<keyword evidence="4" id="KW-0677">Repeat</keyword>
<feature type="compositionally biased region" description="Pro residues" evidence="6">
    <location>
        <begin position="702"/>
        <end position="714"/>
    </location>
</feature>
<comment type="subcellular location">
    <subcellularLocation>
        <location evidence="1">Cytoplasm</location>
    </subcellularLocation>
</comment>